<dbReference type="InterPro" id="IPR024607">
    <property type="entry name" value="Sulfatase_CS"/>
</dbReference>
<dbReference type="PANTHER" id="PTHR43108">
    <property type="entry name" value="N-ACETYLGLUCOSAMINE-6-SULFATASE FAMILY MEMBER"/>
    <property type="match status" value="1"/>
</dbReference>
<evidence type="ECO:0000256" key="2">
    <source>
        <dbReference type="ARBA" id="ARBA00022801"/>
    </source>
</evidence>
<feature type="signal peptide" evidence="3">
    <location>
        <begin position="1"/>
        <end position="20"/>
    </location>
</feature>
<proteinExistence type="inferred from homology"/>
<dbReference type="Gene3D" id="3.40.720.10">
    <property type="entry name" value="Alkaline Phosphatase, subunit A"/>
    <property type="match status" value="2"/>
</dbReference>
<dbReference type="SUPFAM" id="SSF53649">
    <property type="entry name" value="Alkaline phosphatase-like"/>
    <property type="match status" value="1"/>
</dbReference>
<feature type="domain" description="N-sulphoglucosamine sulphohydrolase C-terminal" evidence="4">
    <location>
        <begin position="360"/>
        <end position="509"/>
    </location>
</feature>
<reference evidence="5 6" key="1">
    <citation type="submission" date="2021-06" db="EMBL/GenBank/DDBJ databases">
        <title>Complete genome of Haloferula helveola possessing various polysaccharide degrading enzymes.</title>
        <authorList>
            <person name="Takami H."/>
            <person name="Huang C."/>
            <person name="Hamasaki K."/>
        </authorList>
    </citation>
    <scope>NUCLEOTIDE SEQUENCE [LARGE SCALE GENOMIC DNA]</scope>
    <source>
        <strain evidence="5 6">CN-1</strain>
    </source>
</reference>
<comment type="similarity">
    <text evidence="1">Belongs to the sulfatase family.</text>
</comment>
<dbReference type="Pfam" id="PF16347">
    <property type="entry name" value="SGSH_C"/>
    <property type="match status" value="1"/>
</dbReference>
<gene>
    <name evidence="5" type="ORF">HAHE_07240</name>
</gene>
<keyword evidence="6" id="KW-1185">Reference proteome</keyword>
<dbReference type="EMBL" id="AP024702">
    <property type="protein sequence ID" value="BCX46816.1"/>
    <property type="molecule type" value="Genomic_DNA"/>
</dbReference>
<name>A0ABM7R9M5_9BACT</name>
<evidence type="ECO:0000256" key="1">
    <source>
        <dbReference type="ARBA" id="ARBA00008779"/>
    </source>
</evidence>
<evidence type="ECO:0000259" key="4">
    <source>
        <dbReference type="Pfam" id="PF16347"/>
    </source>
</evidence>
<dbReference type="PANTHER" id="PTHR43108:SF6">
    <property type="entry name" value="N-SULPHOGLUCOSAMINE SULPHOHYDROLASE"/>
    <property type="match status" value="1"/>
</dbReference>
<accession>A0ABM7R9M5</accession>
<dbReference type="RefSeq" id="WP_338688707.1">
    <property type="nucleotide sequence ID" value="NZ_AP024702.1"/>
</dbReference>
<keyword evidence="2" id="KW-0378">Hydrolase</keyword>
<evidence type="ECO:0000313" key="6">
    <source>
        <dbReference type="Proteomes" id="UP001374893"/>
    </source>
</evidence>
<feature type="chain" id="PRO_5047082826" description="N-sulphoglucosamine sulphohydrolase C-terminal domain-containing protein" evidence="3">
    <location>
        <begin position="21"/>
        <end position="524"/>
    </location>
</feature>
<keyword evidence="3" id="KW-0732">Signal</keyword>
<dbReference type="PROSITE" id="PS00149">
    <property type="entry name" value="SULFATASE_2"/>
    <property type="match status" value="1"/>
</dbReference>
<dbReference type="CDD" id="cd16031">
    <property type="entry name" value="G6S_like"/>
    <property type="match status" value="1"/>
</dbReference>
<evidence type="ECO:0000313" key="5">
    <source>
        <dbReference type="EMBL" id="BCX46816.1"/>
    </source>
</evidence>
<sequence length="524" mass="60447">MNRTLLTSFVPLALAASALAADRPNILFIFSDDHALNAISSYGGPLAKVAPTPNIDRIADEGALFQNSFCANSICGPSRACIQTGKHSHKNGFIRNFGNGGFDSSQWTIPKALKAAGYTTAVIGKWHLNCDPVGYDYWEVLPGQGSYYNPDFLQMDGGKKRYSGYATDITTERAVEWLDGRDKSKPFFLMCQHKAPHRTFAPALRHLDAFEGVEIPEPPTLFDDYENRSRTLPTNEMEIDRWMDWAYDLKVRKDERKGVELPKPDRYGTPEYNRMDNDQRKVWDDHFGPLNRQFLERFKSGKMSEKDVVRWKYQRYMKNYLGAVKAVDESVGTLLKYLDKHGLAENTIVIYSSDQGFFLGEHGWYDKRWMFEESFKMPFIIRWPGKVKPGARPMELIQNIDYAPTWLDAAGLEVPEEIQGRSILPIFEGKADDWRESLYYAYYELGEHNVPQHFGVRTKTHKLFYIPGTDEWQMFDLEKDPNELVSVADDPAYKERRAELTAEYERLRKLYDAPSYEKYAPKKK</sequence>
<dbReference type="InterPro" id="IPR032506">
    <property type="entry name" value="SGSH_C"/>
</dbReference>
<protein>
    <recommendedName>
        <fullName evidence="4">N-sulphoglucosamine sulphohydrolase C-terminal domain-containing protein</fullName>
    </recommendedName>
</protein>
<dbReference type="Proteomes" id="UP001374893">
    <property type="component" value="Chromosome"/>
</dbReference>
<evidence type="ECO:0000256" key="3">
    <source>
        <dbReference type="SAM" id="SignalP"/>
    </source>
</evidence>
<organism evidence="5 6">
    <name type="scientific">Haloferula helveola</name>
    <dbReference type="NCBI Taxonomy" id="490095"/>
    <lineage>
        <taxon>Bacteria</taxon>
        <taxon>Pseudomonadati</taxon>
        <taxon>Verrucomicrobiota</taxon>
        <taxon>Verrucomicrobiia</taxon>
        <taxon>Verrucomicrobiales</taxon>
        <taxon>Verrucomicrobiaceae</taxon>
        <taxon>Haloferula</taxon>
    </lineage>
</organism>
<dbReference type="InterPro" id="IPR017850">
    <property type="entry name" value="Alkaline_phosphatase_core_sf"/>
</dbReference>